<gene>
    <name evidence="1" type="ORF">OKIOD_LOCUS11409</name>
</gene>
<protein>
    <submittedName>
        <fullName evidence="1">Oidioi.mRNA.OKI2018_I69.chr1.g2644.t1.cds</fullName>
    </submittedName>
</protein>
<name>A0ABN7SYM3_OIKDI</name>
<organism evidence="1 2">
    <name type="scientific">Oikopleura dioica</name>
    <name type="common">Tunicate</name>
    <dbReference type="NCBI Taxonomy" id="34765"/>
    <lineage>
        <taxon>Eukaryota</taxon>
        <taxon>Metazoa</taxon>
        <taxon>Chordata</taxon>
        <taxon>Tunicata</taxon>
        <taxon>Appendicularia</taxon>
        <taxon>Copelata</taxon>
        <taxon>Oikopleuridae</taxon>
        <taxon>Oikopleura</taxon>
    </lineage>
</organism>
<proteinExistence type="predicted"/>
<evidence type="ECO:0000313" key="1">
    <source>
        <dbReference type="EMBL" id="CAG5106017.1"/>
    </source>
</evidence>
<keyword evidence="2" id="KW-1185">Reference proteome</keyword>
<dbReference type="EMBL" id="OU015566">
    <property type="protein sequence ID" value="CAG5106017.1"/>
    <property type="molecule type" value="Genomic_DNA"/>
</dbReference>
<accession>A0ABN7SYM3</accession>
<reference evidence="1 2" key="1">
    <citation type="submission" date="2021-04" db="EMBL/GenBank/DDBJ databases">
        <authorList>
            <person name="Bliznina A."/>
        </authorList>
    </citation>
    <scope>NUCLEOTIDE SEQUENCE [LARGE SCALE GENOMIC DNA]</scope>
</reference>
<evidence type="ECO:0000313" key="2">
    <source>
        <dbReference type="Proteomes" id="UP001158576"/>
    </source>
</evidence>
<dbReference type="Proteomes" id="UP001158576">
    <property type="component" value="Chromosome 1"/>
</dbReference>
<sequence>MIPQATSPPQKIPIEIQKRLLQGNLNLLTEQMDLNLKTAIKEEIRRHANKILSTKNNLTVRKWELMIDMLSIRVKMLQKTTKSSISSQMEALTTKKTTKGSIARKITIANKNFSKQHEIVKNWCYEQISAFLSANNLST</sequence>